<keyword evidence="2" id="KW-1185">Reference proteome</keyword>
<dbReference type="Proteomes" id="UP000631791">
    <property type="component" value="Unassembled WGS sequence"/>
</dbReference>
<gene>
    <name evidence="1" type="ORF">IW249_000210</name>
</gene>
<comment type="caution">
    <text evidence="1">The sequence shown here is derived from an EMBL/GenBank/DDBJ whole genome shotgun (WGS) entry which is preliminary data.</text>
</comment>
<evidence type="ECO:0000313" key="2">
    <source>
        <dbReference type="Proteomes" id="UP000631791"/>
    </source>
</evidence>
<accession>A0ABS0JUE4</accession>
<keyword evidence="1" id="KW-0238">DNA-binding</keyword>
<reference evidence="1 2" key="1">
    <citation type="submission" date="2020-11" db="EMBL/GenBank/DDBJ databases">
        <title>Sequencing the genomes of 1000 actinobacteria strains.</title>
        <authorList>
            <person name="Klenk H.-P."/>
        </authorList>
    </citation>
    <scope>NUCLEOTIDE SEQUENCE [LARGE SCALE GENOMIC DNA]</scope>
    <source>
        <strain evidence="1 2">DSM 101695</strain>
    </source>
</reference>
<name>A0ABS0JUE4_9ACTN</name>
<dbReference type="EMBL" id="JADOTY010000001">
    <property type="protein sequence ID" value="MBG6099796.1"/>
    <property type="molecule type" value="Genomic_DNA"/>
</dbReference>
<protein>
    <submittedName>
        <fullName evidence="1">DNA-binding XRE family transcriptional regulator</fullName>
    </submittedName>
</protein>
<proteinExistence type="predicted"/>
<dbReference type="GO" id="GO:0003677">
    <property type="term" value="F:DNA binding"/>
    <property type="evidence" value="ECO:0007669"/>
    <property type="project" value="UniProtKB-KW"/>
</dbReference>
<organism evidence="1 2">
    <name type="scientific">Micromonospora vinacea</name>
    <dbReference type="NCBI Taxonomy" id="709878"/>
    <lineage>
        <taxon>Bacteria</taxon>
        <taxon>Bacillati</taxon>
        <taxon>Actinomycetota</taxon>
        <taxon>Actinomycetes</taxon>
        <taxon>Micromonosporales</taxon>
        <taxon>Micromonosporaceae</taxon>
        <taxon>Micromonospora</taxon>
    </lineage>
</organism>
<dbReference type="RefSeq" id="WP_231392369.1">
    <property type="nucleotide sequence ID" value="NZ_JADOTY010000001.1"/>
</dbReference>
<evidence type="ECO:0000313" key="1">
    <source>
        <dbReference type="EMBL" id="MBG6099796.1"/>
    </source>
</evidence>
<sequence length="55" mass="6254">MTEFYGHSIALAFYLAASMQEAIDDVYGLGLRPDPSAMHARFLGWLSLARRSRRH</sequence>